<proteinExistence type="predicted"/>
<keyword evidence="2" id="KW-1185">Reference proteome</keyword>
<protein>
    <submittedName>
        <fullName evidence="1">Uncharacterized protein</fullName>
    </submittedName>
</protein>
<sequence length="259" mass="27468">MAAPRPGLVRAGSSIALQNKTIVLVTGGNKGIGYEIVKSLATSRSDYQILLGCRNTQDGEMAVVSMGAPLNVNPIQLDITDDDSIERCYKAIDQHFGRLDVLINNAGTAGVDLTRSGSNPSPRDAWSHIFNVNVISTGVLTDKLVPLMEQSKMPKIIFISSSLGSIGKALNDGKLAAPQVSHYSSSKSAVNMLAVQYALKYPHFKVNSCCPGLRGTGLNDMEPTGEHDPALGAVNAVRLATEVDGPTATYTNTEGTLPW</sequence>
<evidence type="ECO:0000313" key="1">
    <source>
        <dbReference type="EMBL" id="KAJ9663339.1"/>
    </source>
</evidence>
<gene>
    <name evidence="1" type="ORF">H2198_000856</name>
</gene>
<comment type="caution">
    <text evidence="1">The sequence shown here is derived from an EMBL/GenBank/DDBJ whole genome shotgun (WGS) entry which is preliminary data.</text>
</comment>
<dbReference type="EMBL" id="JAPDRQ010000009">
    <property type="protein sequence ID" value="KAJ9663339.1"/>
    <property type="molecule type" value="Genomic_DNA"/>
</dbReference>
<evidence type="ECO:0000313" key="2">
    <source>
        <dbReference type="Proteomes" id="UP001172386"/>
    </source>
</evidence>
<name>A0ACC3AJ42_9EURO</name>
<accession>A0ACC3AJ42</accession>
<organism evidence="1 2">
    <name type="scientific">Neophaeococcomyces mojaviensis</name>
    <dbReference type="NCBI Taxonomy" id="3383035"/>
    <lineage>
        <taxon>Eukaryota</taxon>
        <taxon>Fungi</taxon>
        <taxon>Dikarya</taxon>
        <taxon>Ascomycota</taxon>
        <taxon>Pezizomycotina</taxon>
        <taxon>Eurotiomycetes</taxon>
        <taxon>Chaetothyriomycetidae</taxon>
        <taxon>Chaetothyriales</taxon>
        <taxon>Chaetothyriales incertae sedis</taxon>
        <taxon>Neophaeococcomyces</taxon>
    </lineage>
</organism>
<dbReference type="Proteomes" id="UP001172386">
    <property type="component" value="Unassembled WGS sequence"/>
</dbReference>
<reference evidence="1" key="1">
    <citation type="submission" date="2022-10" db="EMBL/GenBank/DDBJ databases">
        <title>Culturing micro-colonial fungi from biological soil crusts in the Mojave desert and describing Neophaeococcomyces mojavensis, and introducing the new genera and species Taxawa tesnikishii.</title>
        <authorList>
            <person name="Kurbessoian T."/>
            <person name="Stajich J.E."/>
        </authorList>
    </citation>
    <scope>NUCLEOTIDE SEQUENCE</scope>
    <source>
        <strain evidence="1">JES_112</strain>
    </source>
</reference>